<dbReference type="EMBL" id="JACHNU010000001">
    <property type="protein sequence ID" value="MBB4661014.1"/>
    <property type="molecule type" value="Genomic_DNA"/>
</dbReference>
<proteinExistence type="inferred from homology"/>
<evidence type="ECO:0000313" key="9">
    <source>
        <dbReference type="Proteomes" id="UP000585272"/>
    </source>
</evidence>
<evidence type="ECO:0000256" key="1">
    <source>
        <dbReference type="ARBA" id="ARBA00004514"/>
    </source>
</evidence>
<reference evidence="8 9" key="1">
    <citation type="submission" date="2020-08" db="EMBL/GenBank/DDBJ databases">
        <title>Genomic Encyclopedia of Archaeal and Bacterial Type Strains, Phase II (KMG-II): from individual species to whole genera.</title>
        <authorList>
            <person name="Goeker M."/>
        </authorList>
    </citation>
    <scope>NUCLEOTIDE SEQUENCE [LARGE SCALE GENOMIC DNA]</scope>
    <source>
        <strain evidence="8 9">DSM 23288</strain>
    </source>
</reference>
<keyword evidence="9" id="KW-1185">Reference proteome</keyword>
<evidence type="ECO:0000256" key="5">
    <source>
        <dbReference type="ARBA" id="ARBA00093765"/>
    </source>
</evidence>
<dbReference type="AlphaFoldDB" id="A0A840IA68"/>
<protein>
    <recommendedName>
        <fullName evidence="7">Flagellar protein FliT</fullName>
    </recommendedName>
</protein>
<dbReference type="InterPro" id="IPR008622">
    <property type="entry name" value="FliT"/>
</dbReference>
<dbReference type="Proteomes" id="UP000585272">
    <property type="component" value="Unassembled WGS sequence"/>
</dbReference>
<sequence>MSELEPYEALAALAERELVLVRGEQLPTLEELDALLRERDALVEALPAEPPAGARPALARAMALQEQTTAELGRRAAEVRRSIGDVELGRRVARGYGTTGVASGGLDWAG</sequence>
<organism evidence="8 9">
    <name type="scientific">Conexibacter arvalis</name>
    <dbReference type="NCBI Taxonomy" id="912552"/>
    <lineage>
        <taxon>Bacteria</taxon>
        <taxon>Bacillati</taxon>
        <taxon>Actinomycetota</taxon>
        <taxon>Thermoleophilia</taxon>
        <taxon>Solirubrobacterales</taxon>
        <taxon>Conexibacteraceae</taxon>
        <taxon>Conexibacter</taxon>
    </lineage>
</organism>
<evidence type="ECO:0000256" key="4">
    <source>
        <dbReference type="ARBA" id="ARBA00023186"/>
    </source>
</evidence>
<evidence type="ECO:0000256" key="7">
    <source>
        <dbReference type="ARBA" id="ARBA00093797"/>
    </source>
</evidence>
<keyword evidence="2" id="KW-0963">Cytoplasm</keyword>
<dbReference type="RefSeq" id="WP_183338812.1">
    <property type="nucleotide sequence ID" value="NZ_JACHNU010000001.1"/>
</dbReference>
<comment type="function">
    <text evidence="5">May act as an export chaperone for the filament capping protein FliD.</text>
</comment>
<comment type="subcellular location">
    <subcellularLocation>
        <location evidence="1">Cytoplasm</location>
        <location evidence="1">Cytosol</location>
    </subcellularLocation>
</comment>
<dbReference type="Pfam" id="PF05400">
    <property type="entry name" value="FliT"/>
    <property type="match status" value="1"/>
</dbReference>
<comment type="similarity">
    <text evidence="6">Belongs to the bacillales FliT family.</text>
</comment>
<keyword evidence="3" id="KW-1005">Bacterial flagellum biogenesis</keyword>
<comment type="caution">
    <text evidence="8">The sequence shown here is derived from an EMBL/GenBank/DDBJ whole genome shotgun (WGS) entry which is preliminary data.</text>
</comment>
<accession>A0A840IA68</accession>
<evidence type="ECO:0000313" key="8">
    <source>
        <dbReference type="EMBL" id="MBB4661014.1"/>
    </source>
</evidence>
<keyword evidence="4" id="KW-0143">Chaperone</keyword>
<gene>
    <name evidence="8" type="ORF">BDZ31_000587</name>
</gene>
<evidence type="ECO:0000256" key="2">
    <source>
        <dbReference type="ARBA" id="ARBA00022490"/>
    </source>
</evidence>
<evidence type="ECO:0000256" key="3">
    <source>
        <dbReference type="ARBA" id="ARBA00022795"/>
    </source>
</evidence>
<evidence type="ECO:0000256" key="6">
    <source>
        <dbReference type="ARBA" id="ARBA00093785"/>
    </source>
</evidence>
<name>A0A840IA68_9ACTN</name>